<dbReference type="PANTHER" id="PTHR33416:SF20">
    <property type="entry name" value="NUCLEAR PORE COMPLEX PROTEIN NUP1"/>
    <property type="match status" value="1"/>
</dbReference>
<feature type="compositionally biased region" description="Basic and acidic residues" evidence="1">
    <location>
        <begin position="97"/>
        <end position="112"/>
    </location>
</feature>
<keyword evidence="3" id="KW-1185">Reference proteome</keyword>
<protein>
    <recommendedName>
        <fullName evidence="4">Nuclear pore complex protein NUP1-like</fullName>
    </recommendedName>
</protein>
<feature type="compositionally biased region" description="Low complexity" evidence="1">
    <location>
        <begin position="1204"/>
        <end position="1219"/>
    </location>
</feature>
<feature type="region of interest" description="Disordered" evidence="1">
    <location>
        <begin position="492"/>
        <end position="520"/>
    </location>
</feature>
<feature type="compositionally biased region" description="Basic residues" evidence="1">
    <location>
        <begin position="1247"/>
        <end position="1260"/>
    </location>
</feature>
<feature type="compositionally biased region" description="Polar residues" evidence="1">
    <location>
        <begin position="689"/>
        <end position="699"/>
    </location>
</feature>
<name>A0A2G9HIB9_9LAMI</name>
<evidence type="ECO:0000313" key="3">
    <source>
        <dbReference type="Proteomes" id="UP000231279"/>
    </source>
</evidence>
<feature type="region of interest" description="Disordered" evidence="1">
    <location>
        <begin position="625"/>
        <end position="652"/>
    </location>
</feature>
<feature type="compositionally biased region" description="Low complexity" evidence="1">
    <location>
        <begin position="126"/>
        <end position="136"/>
    </location>
</feature>
<accession>A0A2G9HIB9</accession>
<evidence type="ECO:0000313" key="2">
    <source>
        <dbReference type="EMBL" id="PIN17287.1"/>
    </source>
</evidence>
<dbReference type="OrthoDB" id="653468at2759"/>
<organism evidence="2 3">
    <name type="scientific">Handroanthus impetiginosus</name>
    <dbReference type="NCBI Taxonomy" id="429701"/>
    <lineage>
        <taxon>Eukaryota</taxon>
        <taxon>Viridiplantae</taxon>
        <taxon>Streptophyta</taxon>
        <taxon>Embryophyta</taxon>
        <taxon>Tracheophyta</taxon>
        <taxon>Spermatophyta</taxon>
        <taxon>Magnoliopsida</taxon>
        <taxon>eudicotyledons</taxon>
        <taxon>Gunneridae</taxon>
        <taxon>Pentapetalae</taxon>
        <taxon>asterids</taxon>
        <taxon>lamiids</taxon>
        <taxon>Lamiales</taxon>
        <taxon>Bignoniaceae</taxon>
        <taxon>Crescentiina</taxon>
        <taxon>Tabebuia alliance</taxon>
        <taxon>Handroanthus</taxon>
    </lineage>
</organism>
<dbReference type="AlphaFoldDB" id="A0A2G9HIB9"/>
<evidence type="ECO:0000256" key="1">
    <source>
        <dbReference type="SAM" id="MobiDB-lite"/>
    </source>
</evidence>
<comment type="caution">
    <text evidence="2">The sequence shown here is derived from an EMBL/GenBank/DDBJ whole genome shotgun (WGS) entry which is preliminary data.</text>
</comment>
<feature type="compositionally biased region" description="Low complexity" evidence="1">
    <location>
        <begin position="1"/>
        <end position="16"/>
    </location>
</feature>
<proteinExistence type="predicted"/>
<dbReference type="PANTHER" id="PTHR33416">
    <property type="entry name" value="NUCLEAR PORE COMPLEX PROTEIN NUP1"/>
    <property type="match status" value="1"/>
</dbReference>
<feature type="compositionally biased region" description="Polar residues" evidence="1">
    <location>
        <begin position="1141"/>
        <end position="1162"/>
    </location>
</feature>
<feature type="region of interest" description="Disordered" evidence="1">
    <location>
        <begin position="1141"/>
        <end position="1260"/>
    </location>
</feature>
<dbReference type="GO" id="GO:0071763">
    <property type="term" value="P:nuclear membrane organization"/>
    <property type="evidence" value="ECO:0007669"/>
    <property type="project" value="TreeGrafter"/>
</dbReference>
<dbReference type="EMBL" id="NKXS01001697">
    <property type="protein sequence ID" value="PIN17287.1"/>
    <property type="molecule type" value="Genomic_DNA"/>
</dbReference>
<feature type="region of interest" description="Disordered" evidence="1">
    <location>
        <begin position="90"/>
        <end position="136"/>
    </location>
</feature>
<feature type="compositionally biased region" description="Low complexity" evidence="1">
    <location>
        <begin position="629"/>
        <end position="640"/>
    </location>
</feature>
<feature type="region of interest" description="Disordered" evidence="1">
    <location>
        <begin position="685"/>
        <end position="729"/>
    </location>
</feature>
<sequence>MATAEEGGATAKTTTTNNSSYGGGGGAGGKFRKKSFRRPSTPYDRPSVALSGNDSSGGWLTKLVVEPASKLISYGAHRLFASVFRKRFPPLLPPHTSELDHGLNDGPPERVPDNQCVAQEPAGGESSQPTNSSSSNWISELEQLLKQKTFTRSEIDHLTELLRSKAGESEETGLDVEKHKKIASSPLEENRNDGDGSLGVMSNPIFNSKVPEDDITSPAELAKAYMGSRPSKLSQSMLGMGGQVSRECTGLLSSRRFASNSPIMSLTTKTPAGLGASENGFITPRYRGRSAIYQMSRPRVHTTSILKRSGINNSSSATMPSTSLSLVDNDLRSESKSMTLKRWSSVLDDEVGSVGPIRRIRQKSNLIAPRASRTADGERIDSDAVLASSKQKFPLIGESKQFSKAVGEYAHNSVRSTNYARVPSKSSEVAARIFQQLEKLTPKEKSSESKLDAVREKSPFRLTPSMLHGPALRSLQNVGSSKLLLDTQDDHKLENGSNASLRDAHDATSQAQGKVEENGPPESVIHSNKMFSVMNNDSAVPLKASWFSTRISNSVVKNSVSEPAQKKSAFTMSAQEDSLELDDDPCSNRLISRPFFEARQPMEAHIMESKLSSAQEPKLLRNTIQPEVKSSSDLTSSKTTEPSSPGARSSEEGIKGAAFPALEGAAAAAAAQSAVLPLSVAGFGKPKESSNPSPLSGFNSKVADKFPSLTSESSDRMPETIPESSGSLVNVAAPTGSLVKADTVPSAVSNGRLVLSPPIGSFTGTSSNDANQISTGGPLCFTLSTGIEDIFPTGTGTSTSATPSGSMFDSAAPPPVLGGPVLKFGASVESSTAVPAVSTMISPLGGDPKIKAEIDPSSGSTSNSLFNAVAFGAASSGSSTFGLSSSSANNLQDPFFTSASKSSLSGVGTVSQGPSIQSVSSAPSPPLNTNISTSFVSFSSNSQVFNPKTTFAFSSSASMSDNAGAAASSGGPTSSVFIFGASSTAISDSNAVSSSSGATPNMFSFGLSSSSSLTNAVVSTGGATSPFSFGGSSTVSASVINTASPFSSGTSGVCNFGAISSGPSSAINSVSSNSTPNVFSSSIFGSTLTSASPSAGFSFGALSTSSAPTNAAPIVFNSSTGPSSSPNFSFTTSSTSTQPVFGNLSSGFAASPGNNNQMNTEDSMAEDPVQSSAPAVPFFSQPAVSPSPPGLMFSSTAPSPANPFQFGSQQNQFAAQNSSPFQASGSLEFNAGGSFSLGSGGGDKSGRKFVKINRNKNRRK</sequence>
<evidence type="ECO:0008006" key="4">
    <source>
        <dbReference type="Google" id="ProtNLM"/>
    </source>
</evidence>
<feature type="region of interest" description="Disordered" evidence="1">
    <location>
        <begin position="167"/>
        <end position="213"/>
    </location>
</feature>
<feature type="region of interest" description="Disordered" evidence="1">
    <location>
        <begin position="1"/>
        <end position="59"/>
    </location>
</feature>
<dbReference type="Proteomes" id="UP000231279">
    <property type="component" value="Unassembled WGS sequence"/>
</dbReference>
<dbReference type="STRING" id="429701.A0A2G9HIB9"/>
<reference evidence="3" key="1">
    <citation type="journal article" date="2018" name="Gigascience">
        <title>Genome assembly of the Pink Ipe (Handroanthus impetiginosus, Bignoniaceae), a highly valued, ecologically keystone Neotropical timber forest tree.</title>
        <authorList>
            <person name="Silva-Junior O.B."/>
            <person name="Grattapaglia D."/>
            <person name="Novaes E."/>
            <person name="Collevatti R.G."/>
        </authorList>
    </citation>
    <scope>NUCLEOTIDE SEQUENCE [LARGE SCALE GENOMIC DNA]</scope>
    <source>
        <strain evidence="3">cv. UFG-1</strain>
    </source>
</reference>
<dbReference type="GO" id="GO:0016973">
    <property type="term" value="P:poly(A)+ mRNA export from nucleus"/>
    <property type="evidence" value="ECO:0007669"/>
    <property type="project" value="TreeGrafter"/>
</dbReference>
<gene>
    <name evidence="2" type="ORF">CDL12_10060</name>
</gene>
<dbReference type="GO" id="GO:0005635">
    <property type="term" value="C:nuclear envelope"/>
    <property type="evidence" value="ECO:0007669"/>
    <property type="project" value="TreeGrafter"/>
</dbReference>